<reference evidence="1" key="1">
    <citation type="submission" date="2022-11" db="EMBL/GenBank/DDBJ databases">
        <authorList>
            <person name="Morgan W.R."/>
            <person name="Tartar A."/>
        </authorList>
    </citation>
    <scope>NUCLEOTIDE SEQUENCE</scope>
    <source>
        <strain evidence="1">ARSEF 373</strain>
    </source>
</reference>
<proteinExistence type="predicted"/>
<keyword evidence="2" id="KW-1185">Reference proteome</keyword>
<gene>
    <name evidence="1" type="ORF">N0F65_007925</name>
</gene>
<evidence type="ECO:0008006" key="3">
    <source>
        <dbReference type="Google" id="ProtNLM"/>
    </source>
</evidence>
<accession>A0AAV2YZ41</accession>
<dbReference type="EMBL" id="DAKRPA010000067">
    <property type="protein sequence ID" value="DBA00281.1"/>
    <property type="molecule type" value="Genomic_DNA"/>
</dbReference>
<dbReference type="AlphaFoldDB" id="A0AAV2YZ41"/>
<comment type="caution">
    <text evidence="1">The sequence shown here is derived from an EMBL/GenBank/DDBJ whole genome shotgun (WGS) entry which is preliminary data.</text>
</comment>
<reference evidence="1" key="2">
    <citation type="journal article" date="2023" name="Microbiol Resour">
        <title>Decontamination and Annotation of the Draft Genome Sequence of the Oomycete Lagenidium giganteum ARSEF 373.</title>
        <authorList>
            <person name="Morgan W.R."/>
            <person name="Tartar A."/>
        </authorList>
    </citation>
    <scope>NUCLEOTIDE SEQUENCE</scope>
    <source>
        <strain evidence="1">ARSEF 373</strain>
    </source>
</reference>
<evidence type="ECO:0000313" key="2">
    <source>
        <dbReference type="Proteomes" id="UP001146120"/>
    </source>
</evidence>
<sequence>MTGKTEDVEYVLQSLRCQQKCCKKNVVVDFPRAIRGRGERKCYMYALPDVGLVKAFQMEHANTKNSYASYIDRPSLVKWYEAFALKIGTVVPVRFRRQKTKGGIVSRYHTKVD</sequence>
<evidence type="ECO:0000313" key="1">
    <source>
        <dbReference type="EMBL" id="DBA00281.1"/>
    </source>
</evidence>
<name>A0AAV2YZ41_9STRA</name>
<organism evidence="1 2">
    <name type="scientific">Lagenidium giganteum</name>
    <dbReference type="NCBI Taxonomy" id="4803"/>
    <lineage>
        <taxon>Eukaryota</taxon>
        <taxon>Sar</taxon>
        <taxon>Stramenopiles</taxon>
        <taxon>Oomycota</taxon>
        <taxon>Peronosporomycetes</taxon>
        <taxon>Pythiales</taxon>
        <taxon>Pythiaceae</taxon>
    </lineage>
</organism>
<protein>
    <recommendedName>
        <fullName evidence="3">LAGLIDADG homing endonuclease</fullName>
    </recommendedName>
</protein>
<dbReference type="Proteomes" id="UP001146120">
    <property type="component" value="Unassembled WGS sequence"/>
</dbReference>